<protein>
    <submittedName>
        <fullName evidence="2">Uncharacterized protein</fullName>
    </submittedName>
</protein>
<evidence type="ECO:0000256" key="1">
    <source>
        <dbReference type="SAM" id="Phobius"/>
    </source>
</evidence>
<keyword evidence="1" id="KW-1133">Transmembrane helix</keyword>
<reference evidence="2 3" key="1">
    <citation type="submission" date="2024-02" db="EMBL/GenBank/DDBJ databases">
        <authorList>
            <person name="Chen Y."/>
            <person name="Shah S."/>
            <person name="Dougan E. K."/>
            <person name="Thang M."/>
            <person name="Chan C."/>
        </authorList>
    </citation>
    <scope>NUCLEOTIDE SEQUENCE [LARGE SCALE GENOMIC DNA]</scope>
</reference>
<evidence type="ECO:0000313" key="2">
    <source>
        <dbReference type="EMBL" id="CAK9076236.1"/>
    </source>
</evidence>
<evidence type="ECO:0000313" key="3">
    <source>
        <dbReference type="Proteomes" id="UP001642484"/>
    </source>
</evidence>
<organism evidence="2 3">
    <name type="scientific">Durusdinium trenchii</name>
    <dbReference type="NCBI Taxonomy" id="1381693"/>
    <lineage>
        <taxon>Eukaryota</taxon>
        <taxon>Sar</taxon>
        <taxon>Alveolata</taxon>
        <taxon>Dinophyceae</taxon>
        <taxon>Suessiales</taxon>
        <taxon>Symbiodiniaceae</taxon>
        <taxon>Durusdinium</taxon>
    </lineage>
</organism>
<keyword evidence="3" id="KW-1185">Reference proteome</keyword>
<comment type="caution">
    <text evidence="2">The sequence shown here is derived from an EMBL/GenBank/DDBJ whole genome shotgun (WGS) entry which is preliminary data.</text>
</comment>
<proteinExistence type="predicted"/>
<keyword evidence="1" id="KW-0472">Membrane</keyword>
<gene>
    <name evidence="2" type="ORF">CCMP2556_LOCUS37553</name>
</gene>
<dbReference type="EMBL" id="CAXAMN010023250">
    <property type="protein sequence ID" value="CAK9076236.1"/>
    <property type="molecule type" value="Genomic_DNA"/>
</dbReference>
<accession>A0ABP0PKX9</accession>
<keyword evidence="1" id="KW-0812">Transmembrane</keyword>
<dbReference type="Proteomes" id="UP001642484">
    <property type="component" value="Unassembled WGS sequence"/>
</dbReference>
<feature type="transmembrane region" description="Helical" evidence="1">
    <location>
        <begin position="26"/>
        <end position="48"/>
    </location>
</feature>
<sequence>MASRGSSSEDWARFAESTSLGMSRFFAVHLFSLFILWFLMTSTTLWLFTGIRMSGNWHESSVVRRVIGGIDGHHFENEGLMKRELKRLAEEQQSEAEKQGLSVDPQLLHLETSNDFVKYAAKRGAEVKRKGNSYLRVQKGPVWWEFRATQQKFKKKEVKVIIITAFKAMGIGFK</sequence>
<name>A0ABP0PKX9_9DINO</name>